<reference evidence="2" key="1">
    <citation type="journal article" date="2019" name="Int. J. Syst. Evol. Microbiol.">
        <title>The Global Catalogue of Microorganisms (GCM) 10K type strain sequencing project: providing services to taxonomists for standard genome sequencing and annotation.</title>
        <authorList>
            <consortium name="The Broad Institute Genomics Platform"/>
            <consortium name="The Broad Institute Genome Sequencing Center for Infectious Disease"/>
            <person name="Wu L."/>
            <person name="Ma J."/>
        </authorList>
    </citation>
    <scope>NUCLEOTIDE SEQUENCE [LARGE SCALE GENOMIC DNA]</scope>
    <source>
        <strain evidence="2">JCM 18541</strain>
    </source>
</reference>
<sequence>MSLLSNAALRATSGPLILNSGIGKLKMDEGTYGYLKGMAATGVPAVEKLSDQQFGKALAFGETALGAALLLPIVPAKLAGLGLTVFSAGMLTMYFGNDEMTQDDGIRPTQEGTGLAKDFIMLGAGLALLFSSKK</sequence>
<comment type="caution">
    <text evidence="1">The sequence shown here is derived from an EMBL/GenBank/DDBJ whole genome shotgun (WGS) entry which is preliminary data.</text>
</comment>
<keyword evidence="2" id="KW-1185">Reference proteome</keyword>
<evidence type="ECO:0008006" key="3">
    <source>
        <dbReference type="Google" id="ProtNLM"/>
    </source>
</evidence>
<gene>
    <name evidence="1" type="ORF">GCM10023352_21250</name>
</gene>
<dbReference type="EMBL" id="BAABKP010000007">
    <property type="protein sequence ID" value="GAA4800840.1"/>
    <property type="molecule type" value="Genomic_DNA"/>
</dbReference>
<dbReference type="RefSeq" id="WP_345447419.1">
    <property type="nucleotide sequence ID" value="NZ_BAABKP010000007.1"/>
</dbReference>
<accession>A0ABP9BZL0</accession>
<organism evidence="1 2">
    <name type="scientific">Rothia endophytica</name>
    <dbReference type="NCBI Taxonomy" id="1324766"/>
    <lineage>
        <taxon>Bacteria</taxon>
        <taxon>Bacillati</taxon>
        <taxon>Actinomycetota</taxon>
        <taxon>Actinomycetes</taxon>
        <taxon>Micrococcales</taxon>
        <taxon>Micrococcaceae</taxon>
        <taxon>Rothia</taxon>
    </lineage>
</organism>
<protein>
    <recommendedName>
        <fullName evidence="3">DoxX family protein</fullName>
    </recommendedName>
</protein>
<dbReference type="Proteomes" id="UP001500187">
    <property type="component" value="Unassembled WGS sequence"/>
</dbReference>
<evidence type="ECO:0000313" key="1">
    <source>
        <dbReference type="EMBL" id="GAA4800840.1"/>
    </source>
</evidence>
<proteinExistence type="predicted"/>
<name>A0ABP9BZL0_9MICC</name>
<evidence type="ECO:0000313" key="2">
    <source>
        <dbReference type="Proteomes" id="UP001500187"/>
    </source>
</evidence>